<keyword evidence="1" id="KW-0378">Hydrolase</keyword>
<protein>
    <submittedName>
        <fullName evidence="1">Secreted enzyme, contains two amidohydrolase related domains</fullName>
    </submittedName>
</protein>
<gene>
    <name evidence="1" type="ORF">KT99_05207</name>
</gene>
<dbReference type="STRING" id="314608.KT99_05207"/>
<accession>A9D8T8</accession>
<comment type="caution">
    <text evidence="1">The sequence shown here is derived from an EMBL/GenBank/DDBJ whole genome shotgun (WGS) entry which is preliminary data.</text>
</comment>
<dbReference type="EMBL" id="ABIC01000015">
    <property type="protein sequence ID" value="EDQ00864.1"/>
    <property type="molecule type" value="Genomic_DNA"/>
</dbReference>
<organism evidence="1 2">
    <name type="scientific">Shewanella benthica KT99</name>
    <dbReference type="NCBI Taxonomy" id="314608"/>
    <lineage>
        <taxon>Bacteria</taxon>
        <taxon>Pseudomonadati</taxon>
        <taxon>Pseudomonadota</taxon>
        <taxon>Gammaproteobacteria</taxon>
        <taxon>Alteromonadales</taxon>
        <taxon>Shewanellaceae</taxon>
        <taxon>Shewanella</taxon>
    </lineage>
</organism>
<name>A9D8T8_9GAMM</name>
<proteinExistence type="predicted"/>
<keyword evidence="2" id="KW-1185">Reference proteome</keyword>
<dbReference type="GO" id="GO:0016787">
    <property type="term" value="F:hydrolase activity"/>
    <property type="evidence" value="ECO:0007669"/>
    <property type="project" value="UniProtKB-KW"/>
</dbReference>
<dbReference type="AlphaFoldDB" id="A9D8T8"/>
<evidence type="ECO:0000313" key="1">
    <source>
        <dbReference type="EMBL" id="EDQ00864.1"/>
    </source>
</evidence>
<evidence type="ECO:0000313" key="2">
    <source>
        <dbReference type="Proteomes" id="UP000005839"/>
    </source>
</evidence>
<reference evidence="1 2" key="1">
    <citation type="submission" date="2007-10" db="EMBL/GenBank/DDBJ databases">
        <authorList>
            <person name="Yayanos A."/>
            <person name="Ferriera S."/>
            <person name="Johnson J."/>
            <person name="Kravitz S."/>
            <person name="Halpern A."/>
            <person name="Remington K."/>
            <person name="Beeson K."/>
            <person name="Tran B."/>
            <person name="Rogers Y.-H."/>
            <person name="Friedman R."/>
            <person name="Venter J.C."/>
        </authorList>
    </citation>
    <scope>NUCLEOTIDE SEQUENCE [LARGE SCALE GENOMIC DNA]</scope>
    <source>
        <strain evidence="1 2">KT99</strain>
    </source>
</reference>
<dbReference type="Proteomes" id="UP000005839">
    <property type="component" value="Unassembled WGS sequence"/>
</dbReference>
<sequence length="55" mass="6305">MGSIALIRQTFADANWYRENKDKSFSKSETLLIEFNSALAALANIENEQIIFDYC</sequence>